<dbReference type="PANTHER" id="PTHR31669">
    <property type="entry name" value="PROTEIN FAR1-RELATED SEQUENCE 10-RELATED"/>
    <property type="match status" value="1"/>
</dbReference>
<comment type="similarity">
    <text evidence="2">Belongs to the FHY3/FAR1 family.</text>
</comment>
<dbReference type="GO" id="GO:0005634">
    <property type="term" value="C:nucleus"/>
    <property type="evidence" value="ECO:0007669"/>
    <property type="project" value="UniProtKB-SubCell"/>
</dbReference>
<evidence type="ECO:0000256" key="2">
    <source>
        <dbReference type="RuleBase" id="RU367018"/>
    </source>
</evidence>
<evidence type="ECO:0000259" key="3">
    <source>
        <dbReference type="PROSITE" id="PS50966"/>
    </source>
</evidence>
<sequence length="222" mass="24990">MEESHDQECELPVNFSGVAECETSSVQVEKNTIGSPTKDLDNTIKTPYFIKSKADGESGHWTVQWNPHTCEGICECNHYEFVGIPCAHIFKILSKLDLYEIPESFINKRWLKGANIFWRGGKEGSLCQEQVDVMNLSYLCQEATKLACIASQTPASYKLFLDGLRELGKQILEIMPDKVADEDVLEESYVPRASREDPSPVQQPVILLDSNVSQMKGSRKKN</sequence>
<dbReference type="GO" id="GO:0008270">
    <property type="term" value="F:zinc ion binding"/>
    <property type="evidence" value="ECO:0007669"/>
    <property type="project" value="UniProtKB-UniRule"/>
</dbReference>
<dbReference type="GO" id="GO:0006355">
    <property type="term" value="P:regulation of DNA-templated transcription"/>
    <property type="evidence" value="ECO:0007669"/>
    <property type="project" value="UniProtKB-UniRule"/>
</dbReference>
<dbReference type="PROSITE" id="PS50966">
    <property type="entry name" value="ZF_SWIM"/>
    <property type="match status" value="1"/>
</dbReference>
<proteinExistence type="inferred from homology"/>
<evidence type="ECO:0000313" key="5">
    <source>
        <dbReference type="Proteomes" id="UP000631114"/>
    </source>
</evidence>
<reference evidence="4 5" key="1">
    <citation type="submission" date="2020-10" db="EMBL/GenBank/DDBJ databases">
        <title>The Coptis chinensis genome and diversification of protoberbering-type alkaloids.</title>
        <authorList>
            <person name="Wang B."/>
            <person name="Shu S."/>
            <person name="Song C."/>
            <person name="Liu Y."/>
        </authorList>
    </citation>
    <scope>NUCLEOTIDE SEQUENCE [LARGE SCALE GENOMIC DNA]</scope>
    <source>
        <strain evidence="4">HL-2020</strain>
        <tissue evidence="4">Leaf</tissue>
    </source>
</reference>
<name>A0A835HPJ4_9MAGN</name>
<keyword evidence="1 2" id="KW-0863">Zinc-finger</keyword>
<keyword evidence="5" id="KW-1185">Reference proteome</keyword>
<dbReference type="Proteomes" id="UP000631114">
    <property type="component" value="Unassembled WGS sequence"/>
</dbReference>
<dbReference type="EMBL" id="JADFTS010000006">
    <property type="protein sequence ID" value="KAF9600733.1"/>
    <property type="molecule type" value="Genomic_DNA"/>
</dbReference>
<evidence type="ECO:0000256" key="1">
    <source>
        <dbReference type="PROSITE-ProRule" id="PRU00325"/>
    </source>
</evidence>
<dbReference type="InterPro" id="IPR031052">
    <property type="entry name" value="FHY3/FAR1"/>
</dbReference>
<keyword evidence="2" id="KW-0539">Nucleus</keyword>
<dbReference type="OrthoDB" id="1691528at2759"/>
<gene>
    <name evidence="4" type="ORF">IFM89_011420</name>
</gene>
<keyword evidence="2" id="KW-0862">Zinc</keyword>
<dbReference type="PANTHER" id="PTHR31669:SF302">
    <property type="entry name" value="PROTEIN FAR1-RELATED SEQUENCE"/>
    <property type="match status" value="1"/>
</dbReference>
<dbReference type="AlphaFoldDB" id="A0A835HPJ4"/>
<comment type="caution">
    <text evidence="4">The sequence shown here is derived from an EMBL/GenBank/DDBJ whole genome shotgun (WGS) entry which is preliminary data.</text>
</comment>
<keyword evidence="2" id="KW-0479">Metal-binding</keyword>
<comment type="function">
    <text evidence="2">Putative transcription activator involved in regulating light control of development.</text>
</comment>
<evidence type="ECO:0000313" key="4">
    <source>
        <dbReference type="EMBL" id="KAF9600733.1"/>
    </source>
</evidence>
<dbReference type="InterPro" id="IPR007527">
    <property type="entry name" value="Znf_SWIM"/>
</dbReference>
<comment type="subcellular location">
    <subcellularLocation>
        <location evidence="2">Nucleus</location>
    </subcellularLocation>
</comment>
<accession>A0A835HPJ4</accession>
<feature type="domain" description="SWIM-type" evidence="3">
    <location>
        <begin position="61"/>
        <end position="97"/>
    </location>
</feature>
<organism evidence="4 5">
    <name type="scientific">Coptis chinensis</name>
    <dbReference type="NCBI Taxonomy" id="261450"/>
    <lineage>
        <taxon>Eukaryota</taxon>
        <taxon>Viridiplantae</taxon>
        <taxon>Streptophyta</taxon>
        <taxon>Embryophyta</taxon>
        <taxon>Tracheophyta</taxon>
        <taxon>Spermatophyta</taxon>
        <taxon>Magnoliopsida</taxon>
        <taxon>Ranunculales</taxon>
        <taxon>Ranunculaceae</taxon>
        <taxon>Coptidoideae</taxon>
        <taxon>Coptis</taxon>
    </lineage>
</organism>
<protein>
    <recommendedName>
        <fullName evidence="2">Protein FAR1-RELATED SEQUENCE</fullName>
    </recommendedName>
</protein>